<evidence type="ECO:0000256" key="1">
    <source>
        <dbReference type="SAM" id="SignalP"/>
    </source>
</evidence>
<gene>
    <name evidence="2" type="ORF">ABEB36_002180</name>
</gene>
<comment type="caution">
    <text evidence="2">The sequence shown here is derived from an EMBL/GenBank/DDBJ whole genome shotgun (WGS) entry which is preliminary data.</text>
</comment>
<feature type="signal peptide" evidence="1">
    <location>
        <begin position="1"/>
        <end position="17"/>
    </location>
</feature>
<feature type="chain" id="PRO_5044781510" evidence="1">
    <location>
        <begin position="18"/>
        <end position="227"/>
    </location>
</feature>
<dbReference type="Proteomes" id="UP001566132">
    <property type="component" value="Unassembled WGS sequence"/>
</dbReference>
<dbReference type="EMBL" id="JBDJPC010000002">
    <property type="protein sequence ID" value="KAL1512617.1"/>
    <property type="molecule type" value="Genomic_DNA"/>
</dbReference>
<evidence type="ECO:0000313" key="3">
    <source>
        <dbReference type="Proteomes" id="UP001566132"/>
    </source>
</evidence>
<accession>A0ABD1F7Z2</accession>
<dbReference type="AlphaFoldDB" id="A0ABD1F7Z2"/>
<proteinExistence type="predicted"/>
<protein>
    <submittedName>
        <fullName evidence="2">Uncharacterized protein</fullName>
    </submittedName>
</protein>
<reference evidence="2 3" key="1">
    <citation type="submission" date="2024-05" db="EMBL/GenBank/DDBJ databases">
        <title>Genetic variation in Jamaican populations of the coffee berry borer (Hypothenemus hampei).</title>
        <authorList>
            <person name="Errbii M."/>
            <person name="Myrie A."/>
        </authorList>
    </citation>
    <scope>NUCLEOTIDE SEQUENCE [LARGE SCALE GENOMIC DNA]</scope>
    <source>
        <strain evidence="2">JA-Hopewell-2020-01-JO</strain>
        <tissue evidence="2">Whole body</tissue>
    </source>
</reference>
<name>A0ABD1F7Z2_HYPHA</name>
<organism evidence="2 3">
    <name type="scientific">Hypothenemus hampei</name>
    <name type="common">Coffee berry borer</name>
    <dbReference type="NCBI Taxonomy" id="57062"/>
    <lineage>
        <taxon>Eukaryota</taxon>
        <taxon>Metazoa</taxon>
        <taxon>Ecdysozoa</taxon>
        <taxon>Arthropoda</taxon>
        <taxon>Hexapoda</taxon>
        <taxon>Insecta</taxon>
        <taxon>Pterygota</taxon>
        <taxon>Neoptera</taxon>
        <taxon>Endopterygota</taxon>
        <taxon>Coleoptera</taxon>
        <taxon>Polyphaga</taxon>
        <taxon>Cucujiformia</taxon>
        <taxon>Curculionidae</taxon>
        <taxon>Scolytinae</taxon>
        <taxon>Hypothenemus</taxon>
    </lineage>
</organism>
<sequence>MLLFVVVRNVILIVILTKRTKKKIMTLPVALLIASYKNESTFQEIQEVLDSSENLSLLLEPFSCKCLDHRRRSIFVPPSLSCSSETSSPVLTIASDLDIGNYVGKSYSYFSDEPDNVQDLDQDNEYIFNARIGRRLSDLVDLVENLAARYNPKYLSNENEVKINYENRDILDLGTNIREPFAIKFARLTPEQTYPIINFNEHRDDFRVIKKRKSKSKNKTKVENLKD</sequence>
<evidence type="ECO:0000313" key="2">
    <source>
        <dbReference type="EMBL" id="KAL1512617.1"/>
    </source>
</evidence>
<keyword evidence="1" id="KW-0732">Signal</keyword>
<keyword evidence="3" id="KW-1185">Reference proteome</keyword>